<sequence length="471" mass="51842">MSTGAARRYIDGRTKAFRELKRGQRQIGSSPRSPLPHVAQHTIFCGLVSPLFAPPPPFLSTLLSPPSSSGRKWGGPSIQAIQRQLRSRFTTRDSRGDSAAQGFFLPALEPRLFRIRDVTMLPDAGTRDLTGTDRRTDFARFIRTFSWAVFSFTKSLASYNFTHSFSKKKDKMHAFFLTTAFLAPLALAQIQGHCDPIVPSQPLPSAFALRYRNQPTTGTVNGTIAILPISLTAARKIIPSQYPILTAQYKAWLGDAIADDQYPALLQMEQNHDLYKLGKQVGDSGDFQRASISFPFVDRLNDGYSSFLYNHAIILSSANTVAINQYTSYGGVVAPGFTASCNAYEYDNATANIALPPKQRRIDQAAWGNANTDLSNPDIAWYNVTNQPLFSDSTTGKCDSVTRVRNTKVSLAPYTPVALQGDVAILKAYYSPKAKTTWTGVYGYKVDQSYYEKPQQACGNLKGVNVISAPA</sequence>
<accession>A0AAJ0G7S7</accession>
<dbReference type="Proteomes" id="UP001271007">
    <property type="component" value="Unassembled WGS sequence"/>
</dbReference>
<keyword evidence="2" id="KW-1185">Reference proteome</keyword>
<evidence type="ECO:0000313" key="1">
    <source>
        <dbReference type="EMBL" id="KAK3047037.1"/>
    </source>
</evidence>
<dbReference type="EMBL" id="JAWDJX010000070">
    <property type="protein sequence ID" value="KAK3047037.1"/>
    <property type="molecule type" value="Genomic_DNA"/>
</dbReference>
<dbReference type="AlphaFoldDB" id="A0AAJ0G7S7"/>
<gene>
    <name evidence="1" type="ORF">LTR09_011551</name>
</gene>
<protein>
    <submittedName>
        <fullName evidence="1">Uncharacterized protein</fullName>
    </submittedName>
</protein>
<evidence type="ECO:0000313" key="2">
    <source>
        <dbReference type="Proteomes" id="UP001271007"/>
    </source>
</evidence>
<organism evidence="1 2">
    <name type="scientific">Extremus antarcticus</name>
    <dbReference type="NCBI Taxonomy" id="702011"/>
    <lineage>
        <taxon>Eukaryota</taxon>
        <taxon>Fungi</taxon>
        <taxon>Dikarya</taxon>
        <taxon>Ascomycota</taxon>
        <taxon>Pezizomycotina</taxon>
        <taxon>Dothideomycetes</taxon>
        <taxon>Dothideomycetidae</taxon>
        <taxon>Mycosphaerellales</taxon>
        <taxon>Extremaceae</taxon>
        <taxon>Extremus</taxon>
    </lineage>
</organism>
<proteinExistence type="predicted"/>
<reference evidence="1" key="1">
    <citation type="submission" date="2023-04" db="EMBL/GenBank/DDBJ databases">
        <title>Black Yeasts Isolated from many extreme environments.</title>
        <authorList>
            <person name="Coleine C."/>
            <person name="Stajich J.E."/>
            <person name="Selbmann L."/>
        </authorList>
    </citation>
    <scope>NUCLEOTIDE SEQUENCE</scope>
    <source>
        <strain evidence="1">CCFEE 5312</strain>
    </source>
</reference>
<name>A0AAJ0G7S7_9PEZI</name>
<comment type="caution">
    <text evidence="1">The sequence shown here is derived from an EMBL/GenBank/DDBJ whole genome shotgun (WGS) entry which is preliminary data.</text>
</comment>